<dbReference type="Proteomes" id="UP000265520">
    <property type="component" value="Unassembled WGS sequence"/>
</dbReference>
<organism evidence="1 2">
    <name type="scientific">Trifolium medium</name>
    <dbReference type="NCBI Taxonomy" id="97028"/>
    <lineage>
        <taxon>Eukaryota</taxon>
        <taxon>Viridiplantae</taxon>
        <taxon>Streptophyta</taxon>
        <taxon>Embryophyta</taxon>
        <taxon>Tracheophyta</taxon>
        <taxon>Spermatophyta</taxon>
        <taxon>Magnoliopsida</taxon>
        <taxon>eudicotyledons</taxon>
        <taxon>Gunneridae</taxon>
        <taxon>Pentapetalae</taxon>
        <taxon>rosids</taxon>
        <taxon>fabids</taxon>
        <taxon>Fabales</taxon>
        <taxon>Fabaceae</taxon>
        <taxon>Papilionoideae</taxon>
        <taxon>50 kb inversion clade</taxon>
        <taxon>NPAAA clade</taxon>
        <taxon>Hologalegina</taxon>
        <taxon>IRL clade</taxon>
        <taxon>Trifolieae</taxon>
        <taxon>Trifolium</taxon>
    </lineage>
</organism>
<reference evidence="1 2" key="1">
    <citation type="journal article" date="2018" name="Front. Plant Sci.">
        <title>Red Clover (Trifolium pratense) and Zigzag Clover (T. medium) - A Picture of Genomic Similarities and Differences.</title>
        <authorList>
            <person name="Dluhosova J."/>
            <person name="Istvanek J."/>
            <person name="Nedelnik J."/>
            <person name="Repkova J."/>
        </authorList>
    </citation>
    <scope>NUCLEOTIDE SEQUENCE [LARGE SCALE GENOMIC DNA]</scope>
    <source>
        <strain evidence="2">cv. 10/8</strain>
        <tissue evidence="1">Leaf</tissue>
    </source>
</reference>
<gene>
    <name evidence="1" type="ORF">A2U01_0017774</name>
</gene>
<evidence type="ECO:0000313" key="2">
    <source>
        <dbReference type="Proteomes" id="UP000265520"/>
    </source>
</evidence>
<name>A0A392NCG5_9FABA</name>
<protein>
    <submittedName>
        <fullName evidence="1">Uncharacterized protein</fullName>
    </submittedName>
</protein>
<keyword evidence="2" id="KW-1185">Reference proteome</keyword>
<evidence type="ECO:0000313" key="1">
    <source>
        <dbReference type="EMBL" id="MCH96785.1"/>
    </source>
</evidence>
<accession>A0A392NCG5</accession>
<sequence length="83" mass="9307">MRFTIAHFADEQNPDPRLSSCRLASDHPVERLYVFHAKVTCVLSLRCNVTAPSLTDVDREQTRDDVDAVPLTANGREEYSAMG</sequence>
<dbReference type="AlphaFoldDB" id="A0A392NCG5"/>
<proteinExistence type="predicted"/>
<comment type="caution">
    <text evidence="1">The sequence shown here is derived from an EMBL/GenBank/DDBJ whole genome shotgun (WGS) entry which is preliminary data.</text>
</comment>
<dbReference type="EMBL" id="LXQA010033252">
    <property type="protein sequence ID" value="MCH96785.1"/>
    <property type="molecule type" value="Genomic_DNA"/>
</dbReference>